<proteinExistence type="inferred from homology"/>
<comment type="caution">
    <text evidence="3">The sequence shown here is derived from an EMBL/GenBank/DDBJ whole genome shotgun (WGS) entry which is preliminary data.</text>
</comment>
<feature type="region of interest" description="Disordered" evidence="2">
    <location>
        <begin position="17"/>
        <end position="63"/>
    </location>
</feature>
<keyword evidence="4" id="KW-1185">Reference proteome</keyword>
<dbReference type="NCBIfam" id="NF041278">
    <property type="entry name" value="CmcJ_NvfI_EfuI"/>
    <property type="match status" value="1"/>
</dbReference>
<dbReference type="EMBL" id="CALLCH030000010">
    <property type="protein sequence ID" value="CAI4214091.1"/>
    <property type="molecule type" value="Genomic_DNA"/>
</dbReference>
<sequence>MTAAVAQIPTTDVFKAVSSAPRISSRDQEASPKPRDIHTELHFYKDPEDGGPPHPTYVDRPETYERPHETHPVVIRDVRGREAEYTLDRNGFEFIRRPALEKDFLDDEQVKAIYYPEVEQLLKDATGATKIFIFDHTIRRQPAKSSSRSPALRGPVQRVHIDQSYDAALSRVPHHLPEEAEELVKGRVQIINVWRPIKTILRDPLAVAEADSVSESDLVIVPSSTRPARARRTR</sequence>
<organism evidence="3 4">
    <name type="scientific">Parascedosporium putredinis</name>
    <dbReference type="NCBI Taxonomy" id="1442378"/>
    <lineage>
        <taxon>Eukaryota</taxon>
        <taxon>Fungi</taxon>
        <taxon>Dikarya</taxon>
        <taxon>Ascomycota</taxon>
        <taxon>Pezizomycotina</taxon>
        <taxon>Sordariomycetes</taxon>
        <taxon>Hypocreomycetidae</taxon>
        <taxon>Microascales</taxon>
        <taxon>Microascaceae</taxon>
        <taxon>Parascedosporium</taxon>
    </lineage>
</organism>
<dbReference type="PANTHER" id="PTHR34598">
    <property type="entry name" value="BLL6449 PROTEIN"/>
    <property type="match status" value="1"/>
</dbReference>
<dbReference type="AlphaFoldDB" id="A0A9P1H2A3"/>
<protein>
    <recommendedName>
        <fullName evidence="5">Methyltransferase</fullName>
    </recommendedName>
</protein>
<gene>
    <name evidence="3" type="ORF">PPNO1_LOCUS3824</name>
</gene>
<evidence type="ECO:0008006" key="5">
    <source>
        <dbReference type="Google" id="ProtNLM"/>
    </source>
</evidence>
<dbReference type="GO" id="GO:0016491">
    <property type="term" value="F:oxidoreductase activity"/>
    <property type="evidence" value="ECO:0007669"/>
    <property type="project" value="InterPro"/>
</dbReference>
<dbReference type="PANTHER" id="PTHR34598:SF3">
    <property type="entry name" value="OXIDOREDUCTASE AN1597"/>
    <property type="match status" value="1"/>
</dbReference>
<feature type="compositionally biased region" description="Basic and acidic residues" evidence="2">
    <location>
        <begin position="24"/>
        <end position="48"/>
    </location>
</feature>
<comment type="similarity">
    <text evidence="1">Belongs to the asaB hydroxylase/desaturase family.</text>
</comment>
<evidence type="ECO:0000256" key="1">
    <source>
        <dbReference type="ARBA" id="ARBA00023604"/>
    </source>
</evidence>
<evidence type="ECO:0000313" key="4">
    <source>
        <dbReference type="Proteomes" id="UP000838763"/>
    </source>
</evidence>
<accession>A0A9P1H2A3</accession>
<dbReference type="InterPro" id="IPR044053">
    <property type="entry name" value="AsaB-like"/>
</dbReference>
<name>A0A9P1H2A3_9PEZI</name>
<dbReference type="OrthoDB" id="412788at2759"/>
<evidence type="ECO:0000313" key="3">
    <source>
        <dbReference type="EMBL" id="CAI4214091.1"/>
    </source>
</evidence>
<evidence type="ECO:0000256" key="2">
    <source>
        <dbReference type="SAM" id="MobiDB-lite"/>
    </source>
</evidence>
<reference evidence="3" key="1">
    <citation type="submission" date="2022-11" db="EMBL/GenBank/DDBJ databases">
        <authorList>
            <person name="Scott C."/>
            <person name="Bruce N."/>
        </authorList>
    </citation>
    <scope>NUCLEOTIDE SEQUENCE</scope>
</reference>
<dbReference type="Proteomes" id="UP000838763">
    <property type="component" value="Unassembled WGS sequence"/>
</dbReference>